<evidence type="ECO:0000313" key="2">
    <source>
        <dbReference type="Proteomes" id="UP000034954"/>
    </source>
</evidence>
<evidence type="ECO:0000313" key="1">
    <source>
        <dbReference type="EMBL" id="KKO19179.1"/>
    </source>
</evidence>
<comment type="caution">
    <text evidence="1">The sequence shown here is derived from an EMBL/GenBank/DDBJ whole genome shotgun (WGS) entry which is preliminary data.</text>
</comment>
<reference evidence="1 2" key="1">
    <citation type="journal article" date="2013" name="BMC Microbiol.">
        <title>Identification of the type II cytochrome c maturation pathway in anammox bacteria by comparative genomics.</title>
        <authorList>
            <person name="Ferousi C."/>
            <person name="Speth D.R."/>
            <person name="Reimann J."/>
            <person name="Op den Camp H.J."/>
            <person name="Allen J.W."/>
            <person name="Keltjens J.T."/>
            <person name="Jetten M.S."/>
        </authorList>
    </citation>
    <scope>NUCLEOTIDE SEQUENCE [LARGE SCALE GENOMIC DNA]</scope>
    <source>
        <strain evidence="1">RU1</strain>
    </source>
</reference>
<dbReference type="AlphaFoldDB" id="A0A0M2UXI3"/>
<name>A0A0M2UXI3_9BACT</name>
<sequence length="45" mass="5635">MVNLLRVLVLRPYYRMKNFITSWGRKERDIFNSDMKKFAEMNKFF</sequence>
<proteinExistence type="predicted"/>
<dbReference type="EMBL" id="LAQJ01000211">
    <property type="protein sequence ID" value="KKO19179.1"/>
    <property type="molecule type" value="Genomic_DNA"/>
</dbReference>
<organism evidence="1 2">
    <name type="scientific">Candidatus Brocadia fulgida</name>
    <dbReference type="NCBI Taxonomy" id="380242"/>
    <lineage>
        <taxon>Bacteria</taxon>
        <taxon>Pseudomonadati</taxon>
        <taxon>Planctomycetota</taxon>
        <taxon>Candidatus Brocadiia</taxon>
        <taxon>Candidatus Brocadiales</taxon>
        <taxon>Candidatus Brocadiaceae</taxon>
        <taxon>Candidatus Brocadia</taxon>
    </lineage>
</organism>
<protein>
    <submittedName>
        <fullName evidence="1">Uncharacterized protein</fullName>
    </submittedName>
</protein>
<accession>A0A0M2UXI3</accession>
<keyword evidence="2" id="KW-1185">Reference proteome</keyword>
<dbReference type="Proteomes" id="UP000034954">
    <property type="component" value="Unassembled WGS sequence"/>
</dbReference>
<gene>
    <name evidence="1" type="ORF">BROFUL_02106</name>
</gene>